<gene>
    <name evidence="1" type="ORF">ATJ78_0976</name>
</gene>
<name>A0A2A9DUL6_9MICO</name>
<dbReference type="RefSeq" id="WP_098406566.1">
    <property type="nucleotide sequence ID" value="NZ_PDJE01000001.1"/>
</dbReference>
<sequence length="190" mass="21457">MVDRAIVYMQSAEAWEQWLAENHDSSDGVRLAVPKKNSGEPGPTNLEALESALCYGWIDGVRNRLDDTHFLQSFMPRRPRSTWSQVNRDRVERLIAEGRMRPAGQREIDRAKADGRWDAAYAPASSIEVPPELEAALAANPKAAEFFATLSGQNRYAILFRIVTAKRAETRERRAATFVEMLERGETIHS</sequence>
<accession>A0A2A9DUL6</accession>
<evidence type="ECO:0000313" key="1">
    <source>
        <dbReference type="EMBL" id="PFG30056.1"/>
    </source>
</evidence>
<dbReference type="EMBL" id="PDJE01000001">
    <property type="protein sequence ID" value="PFG30056.1"/>
    <property type="molecule type" value="Genomic_DNA"/>
</dbReference>
<organism evidence="1 2">
    <name type="scientific">Paramicrobacterium agarici</name>
    <dbReference type="NCBI Taxonomy" id="630514"/>
    <lineage>
        <taxon>Bacteria</taxon>
        <taxon>Bacillati</taxon>
        <taxon>Actinomycetota</taxon>
        <taxon>Actinomycetes</taxon>
        <taxon>Micrococcales</taxon>
        <taxon>Microbacteriaceae</taxon>
        <taxon>Paramicrobacterium</taxon>
    </lineage>
</organism>
<protein>
    <submittedName>
        <fullName evidence="1">Uncharacterized protein YdeI (YjbR/CyaY-like superfamily)</fullName>
    </submittedName>
</protein>
<dbReference type="Pfam" id="PF13376">
    <property type="entry name" value="OmdA"/>
    <property type="match status" value="1"/>
</dbReference>
<reference evidence="1 2" key="1">
    <citation type="submission" date="2017-10" db="EMBL/GenBank/DDBJ databases">
        <title>Sequencing the genomes of 1000 actinobacteria strains.</title>
        <authorList>
            <person name="Klenk H.-P."/>
        </authorList>
    </citation>
    <scope>NUCLEOTIDE SEQUENCE [LARGE SCALE GENOMIC DNA]</scope>
    <source>
        <strain evidence="1 2">DSM 21798</strain>
    </source>
</reference>
<dbReference type="Proteomes" id="UP000221369">
    <property type="component" value="Unassembled WGS sequence"/>
</dbReference>
<proteinExistence type="predicted"/>
<dbReference type="AlphaFoldDB" id="A0A2A9DUL6"/>
<comment type="caution">
    <text evidence="1">The sequence shown here is derived from an EMBL/GenBank/DDBJ whole genome shotgun (WGS) entry which is preliminary data.</text>
</comment>
<evidence type="ECO:0000313" key="2">
    <source>
        <dbReference type="Proteomes" id="UP000221369"/>
    </source>
</evidence>
<keyword evidence="2" id="KW-1185">Reference proteome</keyword>